<dbReference type="STRING" id="197479.BFW38_02305"/>
<accession>A0A1E2VDN5</accession>
<dbReference type="PANTHER" id="PTHR43584:SF8">
    <property type="entry name" value="N-ACETYLMURAMATE ALPHA-1-PHOSPHATE URIDYLYLTRANSFERASE"/>
    <property type="match status" value="1"/>
</dbReference>
<name>A0A1E2VDN5_9GAMM</name>
<dbReference type="GO" id="GO:0016779">
    <property type="term" value="F:nucleotidyltransferase activity"/>
    <property type="evidence" value="ECO:0007669"/>
    <property type="project" value="UniProtKB-KW"/>
</dbReference>
<proteinExistence type="predicted"/>
<dbReference type="Pfam" id="PF00483">
    <property type="entry name" value="NTP_transferase"/>
    <property type="match status" value="1"/>
</dbReference>
<keyword evidence="1 4" id="KW-0808">Transferase</keyword>
<dbReference type="NCBIfam" id="NF045761">
    <property type="entry name" value="NAMPUrTaseMurU"/>
    <property type="match status" value="1"/>
</dbReference>
<reference evidence="4 5" key="1">
    <citation type="submission" date="2016-08" db="EMBL/GenBank/DDBJ databases">
        <authorList>
            <person name="Seilhamer J.J."/>
        </authorList>
    </citation>
    <scope>NUCLEOTIDE SEQUENCE [LARGE SCALE GENOMIC DNA]</scope>
    <source>
        <strain evidence="4 5">PH27A</strain>
    </source>
</reference>
<dbReference type="InterPro" id="IPR005835">
    <property type="entry name" value="NTP_transferase_dom"/>
</dbReference>
<dbReference type="InterPro" id="IPR050065">
    <property type="entry name" value="GlmU-like"/>
</dbReference>
<comment type="caution">
    <text evidence="4">The sequence shown here is derived from an EMBL/GenBank/DDBJ whole genome shotgun (WGS) entry which is preliminary data.</text>
</comment>
<evidence type="ECO:0000256" key="1">
    <source>
        <dbReference type="ARBA" id="ARBA00022679"/>
    </source>
</evidence>
<dbReference type="AlphaFoldDB" id="A0A1E2VDN5"/>
<keyword evidence="5" id="KW-1185">Reference proteome</keyword>
<organism evidence="4 5">
    <name type="scientific">Terasakiispira papahanaumokuakeensis</name>
    <dbReference type="NCBI Taxonomy" id="197479"/>
    <lineage>
        <taxon>Bacteria</taxon>
        <taxon>Pseudomonadati</taxon>
        <taxon>Pseudomonadota</taxon>
        <taxon>Gammaproteobacteria</taxon>
        <taxon>Oceanospirillales</taxon>
        <taxon>Terasakiispira</taxon>
    </lineage>
</organism>
<keyword evidence="2 4" id="KW-0548">Nucleotidyltransferase</keyword>
<evidence type="ECO:0000313" key="4">
    <source>
        <dbReference type="EMBL" id="ODC05128.1"/>
    </source>
</evidence>
<gene>
    <name evidence="4" type="ORF">BFW38_02305</name>
</gene>
<dbReference type="InterPro" id="IPR054790">
    <property type="entry name" value="MurU"/>
</dbReference>
<dbReference type="SUPFAM" id="SSF53448">
    <property type="entry name" value="Nucleotide-diphospho-sugar transferases"/>
    <property type="match status" value="1"/>
</dbReference>
<evidence type="ECO:0000259" key="3">
    <source>
        <dbReference type="Pfam" id="PF00483"/>
    </source>
</evidence>
<sequence length="227" mass="24843">MILAAGQGTRMRPLTLKTPKPLLSVGGKPLIEWHLERLAAAGIQDVVINLYYLGEQLRQALGNGERWGLTLHYSEEACLLETGGGIRQALPLLGDAPFLLINGDVWCDFDLRQLSQHPLKGLAHLILVDTPTFKTRGDFGLTSTGSMTATGDLTFSGLSLLSPSLIADHAPGYYPLAPLLREAIQQGQVTGEHYAGRWTDVGTPERLHALDHELTSMQRHEHLQLDV</sequence>
<dbReference type="Gene3D" id="3.90.550.10">
    <property type="entry name" value="Spore Coat Polysaccharide Biosynthesis Protein SpsA, Chain A"/>
    <property type="match status" value="1"/>
</dbReference>
<evidence type="ECO:0000256" key="2">
    <source>
        <dbReference type="ARBA" id="ARBA00022695"/>
    </source>
</evidence>
<dbReference type="CDD" id="cd06422">
    <property type="entry name" value="NTP_transferase_like_1"/>
    <property type="match status" value="1"/>
</dbReference>
<protein>
    <submittedName>
        <fullName evidence="4">Mannose-1-phosphate guanylyltransferase</fullName>
    </submittedName>
</protein>
<dbReference type="InterPro" id="IPR029044">
    <property type="entry name" value="Nucleotide-diphossugar_trans"/>
</dbReference>
<feature type="domain" description="Nucleotidyl transferase" evidence="3">
    <location>
        <begin position="1"/>
        <end position="140"/>
    </location>
</feature>
<evidence type="ECO:0000313" key="5">
    <source>
        <dbReference type="Proteomes" id="UP000094291"/>
    </source>
</evidence>
<dbReference type="PANTHER" id="PTHR43584">
    <property type="entry name" value="NUCLEOTIDYL TRANSFERASE"/>
    <property type="match status" value="1"/>
</dbReference>
<dbReference type="EMBL" id="MDTQ01000001">
    <property type="protein sequence ID" value="ODC05128.1"/>
    <property type="molecule type" value="Genomic_DNA"/>
</dbReference>
<dbReference type="Proteomes" id="UP000094291">
    <property type="component" value="Unassembled WGS sequence"/>
</dbReference>